<keyword evidence="6" id="KW-0472">Membrane</keyword>
<keyword evidence="9" id="KW-1185">Reference proteome</keyword>
<dbReference type="GeneID" id="30988073"/>
<dbReference type="InterPro" id="IPR016024">
    <property type="entry name" value="ARM-type_fold"/>
</dbReference>
<evidence type="ECO:0000313" key="9">
    <source>
        <dbReference type="Proteomes" id="UP000094389"/>
    </source>
</evidence>
<reference evidence="8 9" key="1">
    <citation type="journal article" date="2016" name="Proc. Natl. Acad. Sci. U.S.A.">
        <title>Comparative genomics of biotechnologically important yeasts.</title>
        <authorList>
            <person name="Riley R."/>
            <person name="Haridas S."/>
            <person name="Wolfe K.H."/>
            <person name="Lopes M.R."/>
            <person name="Hittinger C.T."/>
            <person name="Goeker M."/>
            <person name="Salamov A.A."/>
            <person name="Wisecaver J.H."/>
            <person name="Long T.M."/>
            <person name="Calvey C.H."/>
            <person name="Aerts A.L."/>
            <person name="Barry K.W."/>
            <person name="Choi C."/>
            <person name="Clum A."/>
            <person name="Coughlan A.Y."/>
            <person name="Deshpande S."/>
            <person name="Douglass A.P."/>
            <person name="Hanson S.J."/>
            <person name="Klenk H.-P."/>
            <person name="LaButti K.M."/>
            <person name="Lapidus A."/>
            <person name="Lindquist E.A."/>
            <person name="Lipzen A.M."/>
            <person name="Meier-Kolthoff J.P."/>
            <person name="Ohm R.A."/>
            <person name="Otillar R.P."/>
            <person name="Pangilinan J.L."/>
            <person name="Peng Y."/>
            <person name="Rokas A."/>
            <person name="Rosa C.A."/>
            <person name="Scheuner C."/>
            <person name="Sibirny A.A."/>
            <person name="Slot J.C."/>
            <person name="Stielow J.B."/>
            <person name="Sun H."/>
            <person name="Kurtzman C.P."/>
            <person name="Blackwell M."/>
            <person name="Grigoriev I.V."/>
            <person name="Jeffries T.W."/>
        </authorList>
    </citation>
    <scope>NUCLEOTIDE SEQUENCE [LARGE SCALE GENOMIC DNA]</scope>
    <source>
        <strain evidence="9">ATCC 18201 / CBS 1600 / BCRC 20928 / JCM 3617 / NBRC 0987 / NRRL Y-1542</strain>
    </source>
</reference>
<keyword evidence="4" id="KW-1015">Disulfide bond</keyword>
<comment type="subcellular location">
    <subcellularLocation>
        <location evidence="1">Secreted</location>
    </subcellularLocation>
</comment>
<evidence type="ECO:0000256" key="2">
    <source>
        <dbReference type="ARBA" id="ARBA00022525"/>
    </source>
</evidence>
<sequence length="193" mass="22088">MTRHAHCIGMMFCFCVITSREFGNKIDQMKKHPCLLSSFIYKDKLVQLMLNSVILPLTFVASLVVSTPPACFLSCIDHMARTCEESHTDFECFCDNSPSVLGCLVDICPYGTFFSARDHFWGTCVEMLEPRGLYEQDEDEDEEQDEEDEEEEEQDEEQDEEEYDNEGSKCVGDYDMECHNETAGDGDNVYENG</sequence>
<dbReference type="OrthoDB" id="3998031at2759"/>
<feature type="domain" description="CFEM" evidence="7">
    <location>
        <begin position="66"/>
        <end position="122"/>
    </location>
</feature>
<feature type="compositionally biased region" description="Acidic residues" evidence="5">
    <location>
        <begin position="135"/>
        <end position="165"/>
    </location>
</feature>
<protein>
    <recommendedName>
        <fullName evidence="7">CFEM domain-containing protein</fullName>
    </recommendedName>
</protein>
<name>A0A1E4S3L3_CYBJN</name>
<accession>A0A1E4S3L3</accession>
<evidence type="ECO:0000313" key="8">
    <source>
        <dbReference type="EMBL" id="ODV74108.1"/>
    </source>
</evidence>
<keyword evidence="2" id="KW-0964">Secreted</keyword>
<feature type="non-terminal residue" evidence="8">
    <location>
        <position position="193"/>
    </location>
</feature>
<organism evidence="8 9">
    <name type="scientific">Cyberlindnera jadinii (strain ATCC 18201 / CBS 1600 / BCRC 20928 / JCM 3617 / NBRC 0987 / NRRL Y-1542)</name>
    <name type="common">Torula yeast</name>
    <name type="synonym">Candida utilis</name>
    <dbReference type="NCBI Taxonomy" id="983966"/>
    <lineage>
        <taxon>Eukaryota</taxon>
        <taxon>Fungi</taxon>
        <taxon>Dikarya</taxon>
        <taxon>Ascomycota</taxon>
        <taxon>Saccharomycotina</taxon>
        <taxon>Saccharomycetes</taxon>
        <taxon>Phaffomycetales</taxon>
        <taxon>Phaffomycetaceae</taxon>
        <taxon>Cyberlindnera</taxon>
    </lineage>
</organism>
<evidence type="ECO:0000256" key="1">
    <source>
        <dbReference type="ARBA" id="ARBA00004613"/>
    </source>
</evidence>
<evidence type="ECO:0000256" key="3">
    <source>
        <dbReference type="ARBA" id="ARBA00022729"/>
    </source>
</evidence>
<evidence type="ECO:0000256" key="5">
    <source>
        <dbReference type="SAM" id="MobiDB-lite"/>
    </source>
</evidence>
<dbReference type="Pfam" id="PF05730">
    <property type="entry name" value="CFEM"/>
    <property type="match status" value="1"/>
</dbReference>
<evidence type="ECO:0000259" key="7">
    <source>
        <dbReference type="Pfam" id="PF05730"/>
    </source>
</evidence>
<dbReference type="Proteomes" id="UP000094389">
    <property type="component" value="Unassembled WGS sequence"/>
</dbReference>
<keyword evidence="3" id="KW-0732">Signal</keyword>
<dbReference type="GO" id="GO:0005576">
    <property type="term" value="C:extracellular region"/>
    <property type="evidence" value="ECO:0007669"/>
    <property type="project" value="UniProtKB-SubCell"/>
</dbReference>
<keyword evidence="6" id="KW-1133">Transmembrane helix</keyword>
<dbReference type="RefSeq" id="XP_020071147.1">
    <property type="nucleotide sequence ID" value="XM_020213677.1"/>
</dbReference>
<feature type="transmembrane region" description="Helical" evidence="6">
    <location>
        <begin position="45"/>
        <end position="65"/>
    </location>
</feature>
<gene>
    <name evidence="8" type="ORF">CYBJADRAFT_162268</name>
</gene>
<dbReference type="InterPro" id="IPR008427">
    <property type="entry name" value="Extracellular_membr_CFEM_dom"/>
</dbReference>
<dbReference type="EMBL" id="KV453929">
    <property type="protein sequence ID" value="ODV74108.1"/>
    <property type="molecule type" value="Genomic_DNA"/>
</dbReference>
<dbReference type="AlphaFoldDB" id="A0A1E4S3L3"/>
<dbReference type="STRING" id="983966.A0A1E4S3L3"/>
<proteinExistence type="predicted"/>
<dbReference type="SUPFAM" id="SSF48371">
    <property type="entry name" value="ARM repeat"/>
    <property type="match status" value="1"/>
</dbReference>
<evidence type="ECO:0000256" key="6">
    <source>
        <dbReference type="SAM" id="Phobius"/>
    </source>
</evidence>
<evidence type="ECO:0000256" key="4">
    <source>
        <dbReference type="ARBA" id="ARBA00023157"/>
    </source>
</evidence>
<keyword evidence="6" id="KW-0812">Transmembrane</keyword>
<feature type="region of interest" description="Disordered" evidence="5">
    <location>
        <begin position="132"/>
        <end position="193"/>
    </location>
</feature>